<evidence type="ECO:0000256" key="1">
    <source>
        <dbReference type="ARBA" id="ARBA00004123"/>
    </source>
</evidence>
<keyword evidence="5" id="KW-0539">Nucleus</keyword>
<reference evidence="7" key="1">
    <citation type="submission" date="2019-08" db="EMBL/GenBank/DDBJ databases">
        <title>The genome of the North American firefly Photinus pyralis.</title>
        <authorList>
            <consortium name="Photinus pyralis genome working group"/>
            <person name="Fallon T.R."/>
            <person name="Sander Lower S.E."/>
            <person name="Weng J.-K."/>
        </authorList>
    </citation>
    <scope>NUCLEOTIDE SEQUENCE</scope>
    <source>
        <strain evidence="7">TRF0915ILg1</strain>
        <tissue evidence="7">Whole body</tissue>
    </source>
</reference>
<dbReference type="GO" id="GO:0010494">
    <property type="term" value="C:cytoplasmic stress granule"/>
    <property type="evidence" value="ECO:0007669"/>
    <property type="project" value="UniProtKB-SubCell"/>
</dbReference>
<evidence type="ECO:0000256" key="2">
    <source>
        <dbReference type="ARBA" id="ARBA00004210"/>
    </source>
</evidence>
<gene>
    <name evidence="7" type="ORF">ILUMI_01267</name>
</gene>
<keyword evidence="8" id="KW-1185">Reference proteome</keyword>
<keyword evidence="4" id="KW-0963">Cytoplasm</keyword>
<evidence type="ECO:0008006" key="9">
    <source>
        <dbReference type="Google" id="ProtNLM"/>
    </source>
</evidence>
<dbReference type="InterPro" id="IPR029428">
    <property type="entry name" value="MCRIP"/>
</dbReference>
<name>A0A8K0DKB8_IGNLU</name>
<comment type="subcellular location">
    <subcellularLocation>
        <location evidence="2">Cytoplasm</location>
        <location evidence="2">Stress granule</location>
    </subcellularLocation>
    <subcellularLocation>
        <location evidence="1">Nucleus</location>
    </subcellularLocation>
</comment>
<dbReference type="OrthoDB" id="9983138at2759"/>
<evidence type="ECO:0000313" key="7">
    <source>
        <dbReference type="EMBL" id="KAF2904911.1"/>
    </source>
</evidence>
<sequence>MYNIKGPSKIVAKTTRRGISQNIESFRDTSKNMKSLDANDNEIVNGPKPVFHNNSKRSPLSHPRQQESITPQHEEIIKYIHESWLSISSDVDEGRTQTNTNRNRRGNSSVIYYEDEPCQHLQDFKPFDLESWWGKRLYTLITNSVNGKN</sequence>
<comment type="caution">
    <text evidence="7">The sequence shown here is derived from an EMBL/GenBank/DDBJ whole genome shotgun (WGS) entry which is preliminary data.</text>
</comment>
<organism evidence="7 8">
    <name type="scientific">Ignelater luminosus</name>
    <name type="common">Cucubano</name>
    <name type="synonym">Pyrophorus luminosus</name>
    <dbReference type="NCBI Taxonomy" id="2038154"/>
    <lineage>
        <taxon>Eukaryota</taxon>
        <taxon>Metazoa</taxon>
        <taxon>Ecdysozoa</taxon>
        <taxon>Arthropoda</taxon>
        <taxon>Hexapoda</taxon>
        <taxon>Insecta</taxon>
        <taxon>Pterygota</taxon>
        <taxon>Neoptera</taxon>
        <taxon>Endopterygota</taxon>
        <taxon>Coleoptera</taxon>
        <taxon>Polyphaga</taxon>
        <taxon>Elateriformia</taxon>
        <taxon>Elateroidea</taxon>
        <taxon>Elateridae</taxon>
        <taxon>Agrypninae</taxon>
        <taxon>Pyrophorini</taxon>
        <taxon>Ignelater</taxon>
    </lineage>
</organism>
<comment type="similarity">
    <text evidence="3">Belongs to the MCRIP family.</text>
</comment>
<protein>
    <recommendedName>
        <fullName evidence="9">MAPK regulated corepressor interacting protein 2</fullName>
    </recommendedName>
</protein>
<evidence type="ECO:0000256" key="5">
    <source>
        <dbReference type="ARBA" id="ARBA00023242"/>
    </source>
</evidence>
<feature type="region of interest" description="Disordered" evidence="6">
    <location>
        <begin position="40"/>
        <end position="69"/>
    </location>
</feature>
<evidence type="ECO:0000313" key="8">
    <source>
        <dbReference type="Proteomes" id="UP000801492"/>
    </source>
</evidence>
<dbReference type="GO" id="GO:0005634">
    <property type="term" value="C:nucleus"/>
    <property type="evidence" value="ECO:0007669"/>
    <property type="project" value="UniProtKB-SubCell"/>
</dbReference>
<evidence type="ECO:0000256" key="6">
    <source>
        <dbReference type="SAM" id="MobiDB-lite"/>
    </source>
</evidence>
<evidence type="ECO:0000256" key="4">
    <source>
        <dbReference type="ARBA" id="ARBA00022490"/>
    </source>
</evidence>
<dbReference type="Pfam" id="PF14799">
    <property type="entry name" value="FAM195"/>
    <property type="match status" value="1"/>
</dbReference>
<accession>A0A8K0DKB8</accession>
<proteinExistence type="inferred from homology"/>
<dbReference type="Proteomes" id="UP000801492">
    <property type="component" value="Unassembled WGS sequence"/>
</dbReference>
<dbReference type="AlphaFoldDB" id="A0A8K0DKB8"/>
<dbReference type="EMBL" id="VTPC01000652">
    <property type="protein sequence ID" value="KAF2904911.1"/>
    <property type="molecule type" value="Genomic_DNA"/>
</dbReference>
<evidence type="ECO:0000256" key="3">
    <source>
        <dbReference type="ARBA" id="ARBA00010821"/>
    </source>
</evidence>